<gene>
    <name evidence="1" type="ORF">AYM40_09815</name>
</gene>
<sequence>MNSHQKMEVQIELLPSDEERARCTGEMLLELLRLKRRGLTFDHCLKFFGEDWRGNPLIEEARRSCDRGGGDIHFDNDPLVSEFTDGAYVSAWVWVDDCGGALRRSVVVPA</sequence>
<reference evidence="1 2" key="1">
    <citation type="journal article" date="2016" name="Gene">
        <title>PacBio SMRT assembly of a complex multi-replicon genome reveals chlorocatechol degradative operon in a region of genome plasticity.</title>
        <authorList>
            <person name="Ricker N."/>
            <person name="Shen S.Y."/>
            <person name="Goordial J."/>
            <person name="Jin S."/>
            <person name="Fulthorpe R.R."/>
        </authorList>
    </citation>
    <scope>NUCLEOTIDE SEQUENCE [LARGE SCALE GENOMIC DNA]</scope>
    <source>
        <strain evidence="1 2">OLGA172</strain>
    </source>
</reference>
<dbReference type="RefSeq" id="WP_063496057.1">
    <property type="nucleotide sequence ID" value="NZ_CP014578.1"/>
</dbReference>
<protein>
    <submittedName>
        <fullName evidence="1">Uncharacterized protein</fullName>
    </submittedName>
</protein>
<accession>A0A160FJW6</accession>
<evidence type="ECO:0000313" key="1">
    <source>
        <dbReference type="EMBL" id="ANB72631.1"/>
    </source>
</evidence>
<dbReference type="AlphaFoldDB" id="A0A160FJW6"/>
<proteinExistence type="predicted"/>
<evidence type="ECO:0000313" key="2">
    <source>
        <dbReference type="Proteomes" id="UP000076852"/>
    </source>
</evidence>
<dbReference type="EMBL" id="CP014578">
    <property type="protein sequence ID" value="ANB72631.1"/>
    <property type="molecule type" value="Genomic_DNA"/>
</dbReference>
<keyword evidence="2" id="KW-1185">Reference proteome</keyword>
<dbReference type="KEGG" id="buz:AYM40_09815"/>
<organism evidence="1 2">
    <name type="scientific">Paraburkholderia phytofirmans OLGA172</name>
    <dbReference type="NCBI Taxonomy" id="1417228"/>
    <lineage>
        <taxon>Bacteria</taxon>
        <taxon>Pseudomonadati</taxon>
        <taxon>Pseudomonadota</taxon>
        <taxon>Betaproteobacteria</taxon>
        <taxon>Burkholderiales</taxon>
        <taxon>Burkholderiaceae</taxon>
        <taxon>Paraburkholderia</taxon>
    </lineage>
</organism>
<name>A0A160FJW6_9BURK</name>
<dbReference type="Proteomes" id="UP000076852">
    <property type="component" value="Chromosome 1"/>
</dbReference>